<dbReference type="Pfam" id="PF08845">
    <property type="entry name" value="SymE_toxin"/>
    <property type="match status" value="1"/>
</dbReference>
<accession>A0ABW7PT66</accession>
<name>A0ABW7PT66_9GAMM</name>
<dbReference type="EMBL" id="JBGFSN010000003">
    <property type="protein sequence ID" value="MFH8133456.1"/>
    <property type="molecule type" value="Genomic_DNA"/>
</dbReference>
<evidence type="ECO:0000259" key="1">
    <source>
        <dbReference type="Pfam" id="PF08845"/>
    </source>
</evidence>
<gene>
    <name evidence="2" type="ORF">ABU178_04570</name>
</gene>
<dbReference type="Proteomes" id="UP001611251">
    <property type="component" value="Unassembled WGS sequence"/>
</dbReference>
<dbReference type="InterPro" id="IPR014944">
    <property type="entry name" value="Toxin_SymE-like"/>
</dbReference>
<sequence>MADADTKPECPTSTTHRYTVGYIRDARKFRPSPSIVLKGHWMEALGFETGRRVEVICEQGELVIRLARD</sequence>
<keyword evidence="3" id="KW-1185">Reference proteome</keyword>
<evidence type="ECO:0000313" key="2">
    <source>
        <dbReference type="EMBL" id="MFH8133456.1"/>
    </source>
</evidence>
<organism evidence="2 3">
    <name type="scientific">Pantoea osteomyelitidis</name>
    <dbReference type="NCBI Taxonomy" id="3230026"/>
    <lineage>
        <taxon>Bacteria</taxon>
        <taxon>Pseudomonadati</taxon>
        <taxon>Pseudomonadota</taxon>
        <taxon>Gammaproteobacteria</taxon>
        <taxon>Enterobacterales</taxon>
        <taxon>Erwiniaceae</taxon>
        <taxon>Pantoea</taxon>
    </lineage>
</organism>
<protein>
    <submittedName>
        <fullName evidence="2">SymE family type I addiction module toxin</fullName>
    </submittedName>
</protein>
<evidence type="ECO:0000313" key="3">
    <source>
        <dbReference type="Proteomes" id="UP001611251"/>
    </source>
</evidence>
<proteinExistence type="predicted"/>
<feature type="domain" description="Toxin SymE-like" evidence="1">
    <location>
        <begin position="17"/>
        <end position="65"/>
    </location>
</feature>
<dbReference type="RefSeq" id="WP_397212404.1">
    <property type="nucleotide sequence ID" value="NZ_JBGFSN010000003.1"/>
</dbReference>
<reference evidence="2 3" key="1">
    <citation type="submission" date="2024-08" db="EMBL/GenBank/DDBJ databases">
        <title>Pantoea ronii - a newly identified human opportunistic pathogen.</title>
        <authorList>
            <person name="Keidar-Friedman D."/>
            <person name="Sorek N."/>
            <person name="Leshin-Carmel D."/>
            <person name="Tsur A."/>
            <person name="Amsalem M."/>
            <person name="Tolkach D."/>
            <person name="Brosh-Nissimov T."/>
        </authorList>
    </citation>
    <scope>NUCLEOTIDE SEQUENCE [LARGE SCALE GENOMIC DNA]</scope>
    <source>
        <strain evidence="2 3">AA23256</strain>
    </source>
</reference>
<comment type="caution">
    <text evidence="2">The sequence shown here is derived from an EMBL/GenBank/DDBJ whole genome shotgun (WGS) entry which is preliminary data.</text>
</comment>